<keyword evidence="3" id="KW-1185">Reference proteome</keyword>
<dbReference type="InterPro" id="IPR032675">
    <property type="entry name" value="LRR_dom_sf"/>
</dbReference>
<evidence type="ECO:0000259" key="1">
    <source>
        <dbReference type="PROSITE" id="PS50181"/>
    </source>
</evidence>
<reference evidence="2 3" key="1">
    <citation type="submission" date="2023-10" db="EMBL/GenBank/DDBJ databases">
        <title>Chromosome-scale genome assembly provides insights into flower coloration mechanisms of Canna indica.</title>
        <authorList>
            <person name="Li C."/>
        </authorList>
    </citation>
    <scope>NUCLEOTIDE SEQUENCE [LARGE SCALE GENOMIC DNA]</scope>
    <source>
        <tissue evidence="2">Flower</tissue>
    </source>
</reference>
<gene>
    <name evidence="2" type="ORF">Cni_G06128</name>
</gene>
<dbReference type="PANTHER" id="PTHR13382">
    <property type="entry name" value="MITOCHONDRIAL ATP SYNTHASE COUPLING FACTOR B"/>
    <property type="match status" value="1"/>
</dbReference>
<evidence type="ECO:0000313" key="2">
    <source>
        <dbReference type="EMBL" id="WOK97420.1"/>
    </source>
</evidence>
<dbReference type="SUPFAM" id="SSF81383">
    <property type="entry name" value="F-box domain"/>
    <property type="match status" value="1"/>
</dbReference>
<dbReference type="Proteomes" id="UP001327560">
    <property type="component" value="Chromosome 2"/>
</dbReference>
<dbReference type="AlphaFoldDB" id="A0AAQ3Q5N5"/>
<dbReference type="InterPro" id="IPR036047">
    <property type="entry name" value="F-box-like_dom_sf"/>
</dbReference>
<dbReference type="InterPro" id="IPR006553">
    <property type="entry name" value="Leu-rich_rpt_Cys-con_subtyp"/>
</dbReference>
<dbReference type="InterPro" id="IPR001810">
    <property type="entry name" value="F-box_dom"/>
</dbReference>
<dbReference type="SUPFAM" id="SSF52047">
    <property type="entry name" value="RNI-like"/>
    <property type="match status" value="1"/>
</dbReference>
<dbReference type="InterPro" id="IPR050648">
    <property type="entry name" value="F-box_LRR-repeat"/>
</dbReference>
<evidence type="ECO:0000313" key="3">
    <source>
        <dbReference type="Proteomes" id="UP001327560"/>
    </source>
</evidence>
<dbReference type="GO" id="GO:0005737">
    <property type="term" value="C:cytoplasm"/>
    <property type="evidence" value="ECO:0007669"/>
    <property type="project" value="TreeGrafter"/>
</dbReference>
<dbReference type="Gene3D" id="3.80.10.10">
    <property type="entry name" value="Ribonuclease Inhibitor"/>
    <property type="match status" value="1"/>
</dbReference>
<accession>A0AAQ3Q5N5</accession>
<dbReference type="PANTHER" id="PTHR13382:SF22">
    <property type="entry name" value="F-BOX PROTEIN SKIP14"/>
    <property type="match status" value="1"/>
</dbReference>
<dbReference type="SMART" id="SM00367">
    <property type="entry name" value="LRR_CC"/>
    <property type="match status" value="2"/>
</dbReference>
<name>A0AAQ3Q5N5_9LILI</name>
<dbReference type="PROSITE" id="PS50181">
    <property type="entry name" value="FBOX"/>
    <property type="match status" value="1"/>
</dbReference>
<feature type="domain" description="F-box" evidence="1">
    <location>
        <begin position="161"/>
        <end position="202"/>
    </location>
</feature>
<proteinExistence type="predicted"/>
<organism evidence="2 3">
    <name type="scientific">Canna indica</name>
    <name type="common">Indian-shot</name>
    <dbReference type="NCBI Taxonomy" id="4628"/>
    <lineage>
        <taxon>Eukaryota</taxon>
        <taxon>Viridiplantae</taxon>
        <taxon>Streptophyta</taxon>
        <taxon>Embryophyta</taxon>
        <taxon>Tracheophyta</taxon>
        <taxon>Spermatophyta</taxon>
        <taxon>Magnoliopsida</taxon>
        <taxon>Liliopsida</taxon>
        <taxon>Zingiberales</taxon>
        <taxon>Cannaceae</taxon>
        <taxon>Canna</taxon>
    </lineage>
</organism>
<dbReference type="Gene3D" id="1.20.1280.50">
    <property type="match status" value="1"/>
</dbReference>
<dbReference type="EMBL" id="CP136891">
    <property type="protein sequence ID" value="WOK97420.1"/>
    <property type="molecule type" value="Genomic_DNA"/>
</dbReference>
<sequence length="419" mass="46728">MALNFPSCSFFSTPFIHADDDSSRSIYSRSPLASWETENGYGYIGEHSGSVDVDGGTFDPVDLLPDDPFGMGIDSSMGAAIASFLEVSGGDLFGWTLLYSPESQFYHDGWTEEHDAWMEDRFTGLSVDEVQDENLKSSFDMGESSMYNYEGEDELSGDEGLPHEGLLLSLGYLGLRDLLSIEGVCRSLRSTVQSDSLLWRCIHLDYVLGEKITDDALLQLAQRAHGNLHCLSLSGCSKITDDGLKQVMDISPKLKKLNVSGCVRLSLDGIINNLKLFQSQGMQRIEHLRLGRLFVVSEEQYGELKSLLGIQQDQSHNPRFYHTCRISLACADDCVLDIEKCPVCQKYKLVYDCPSESCQSNGSHQCRACDACIPRCVHCGKCIRDCMYVETFCLEYLCSGCWRQPPENESNLENCSLEI</sequence>
<dbReference type="Pfam" id="PF12937">
    <property type="entry name" value="F-box-like"/>
    <property type="match status" value="1"/>
</dbReference>
<protein>
    <recommendedName>
        <fullName evidence="1">F-box domain-containing protein</fullName>
    </recommendedName>
</protein>